<name>A0A7W7S332_9ACTN</name>
<dbReference type="InterPro" id="IPR052899">
    <property type="entry name" value="Class-I_DAHP_synthase"/>
</dbReference>
<keyword evidence="1" id="KW-0808">Transferase</keyword>
<dbReference type="PANTHER" id="PTHR43018:SF2">
    <property type="entry name" value="PHOSPHO-2-DEHYDRO-3-DEOXYHEPTONATE ALDOLASE"/>
    <property type="match status" value="1"/>
</dbReference>
<evidence type="ECO:0000313" key="4">
    <source>
        <dbReference type="EMBL" id="MBB4942981.1"/>
    </source>
</evidence>
<dbReference type="InterPro" id="IPR006218">
    <property type="entry name" value="DAHP1/KDSA"/>
</dbReference>
<dbReference type="GO" id="GO:0016740">
    <property type="term" value="F:transferase activity"/>
    <property type="evidence" value="ECO:0007669"/>
    <property type="project" value="UniProtKB-KW"/>
</dbReference>
<accession>A0A7W7S332</accession>
<feature type="region of interest" description="Disordered" evidence="2">
    <location>
        <begin position="179"/>
        <end position="224"/>
    </location>
</feature>
<evidence type="ECO:0000313" key="5">
    <source>
        <dbReference type="Proteomes" id="UP000534286"/>
    </source>
</evidence>
<evidence type="ECO:0000256" key="2">
    <source>
        <dbReference type="SAM" id="MobiDB-lite"/>
    </source>
</evidence>
<dbReference type="SUPFAM" id="SSF51569">
    <property type="entry name" value="Aldolase"/>
    <property type="match status" value="1"/>
</dbReference>
<dbReference type="EMBL" id="JACHJU010000004">
    <property type="protein sequence ID" value="MBB4942981.1"/>
    <property type="molecule type" value="Genomic_DNA"/>
</dbReference>
<protein>
    <recommendedName>
        <fullName evidence="3">DAHP synthetase I/KDSA domain-containing protein</fullName>
    </recommendedName>
</protein>
<sequence>MAAVSTWSDLLRTRSALCLGLAPSPKWLHAWRMGDDFAGKGRRGLAALAEIRRAADIPVITEVDDPRDVRTVAEVADCLQVDGRHLDNRPLLAELGAQPRPVLLMRGPQAGLDDTSGGVHGNAGQQPGLAPGRALGGAAFLALGRAGGARDHRRGSRLTDDVGGVSTRRRVECVRVQVSEHPPEGPLVGTTNRPSSGSRRAPKRSSTCGEVRAAPTIRDLPEPAEQRRFHQDRIGFQLGFPQDQVGELVKDRVDRGRYRHEHDSYEDLLA</sequence>
<dbReference type="InterPro" id="IPR013785">
    <property type="entry name" value="Aldolase_TIM"/>
</dbReference>
<reference evidence="4 5" key="1">
    <citation type="submission" date="2020-08" db="EMBL/GenBank/DDBJ databases">
        <title>Sequencing the genomes of 1000 actinobacteria strains.</title>
        <authorList>
            <person name="Klenk H.-P."/>
        </authorList>
    </citation>
    <scope>NUCLEOTIDE SEQUENCE [LARGE SCALE GENOMIC DNA]</scope>
    <source>
        <strain evidence="4 5">DSM 43023</strain>
    </source>
</reference>
<proteinExistence type="predicted"/>
<gene>
    <name evidence="4" type="ORF">FHR32_007381</name>
</gene>
<dbReference type="AlphaFoldDB" id="A0A7W7S332"/>
<organism evidence="4 5">
    <name type="scientific">Streptosporangium album</name>
    <dbReference type="NCBI Taxonomy" id="47479"/>
    <lineage>
        <taxon>Bacteria</taxon>
        <taxon>Bacillati</taxon>
        <taxon>Actinomycetota</taxon>
        <taxon>Actinomycetes</taxon>
        <taxon>Streptosporangiales</taxon>
        <taxon>Streptosporangiaceae</taxon>
        <taxon>Streptosporangium</taxon>
    </lineage>
</organism>
<dbReference type="RefSeq" id="WP_184758892.1">
    <property type="nucleotide sequence ID" value="NZ_BAABEK010000071.1"/>
</dbReference>
<dbReference type="Pfam" id="PF00793">
    <property type="entry name" value="DAHP_synth_1"/>
    <property type="match status" value="1"/>
</dbReference>
<feature type="compositionally biased region" description="Polar residues" evidence="2">
    <location>
        <begin position="189"/>
        <end position="208"/>
    </location>
</feature>
<feature type="domain" description="DAHP synthetase I/KDSA" evidence="3">
    <location>
        <begin position="36"/>
        <end position="115"/>
    </location>
</feature>
<dbReference type="Gene3D" id="3.20.20.70">
    <property type="entry name" value="Aldolase class I"/>
    <property type="match status" value="1"/>
</dbReference>
<evidence type="ECO:0000256" key="1">
    <source>
        <dbReference type="ARBA" id="ARBA00022679"/>
    </source>
</evidence>
<comment type="caution">
    <text evidence="4">The sequence shown here is derived from an EMBL/GenBank/DDBJ whole genome shotgun (WGS) entry which is preliminary data.</text>
</comment>
<dbReference type="Proteomes" id="UP000534286">
    <property type="component" value="Unassembled WGS sequence"/>
</dbReference>
<evidence type="ECO:0000259" key="3">
    <source>
        <dbReference type="Pfam" id="PF00793"/>
    </source>
</evidence>
<keyword evidence="5" id="KW-1185">Reference proteome</keyword>
<dbReference type="PANTHER" id="PTHR43018">
    <property type="entry name" value="PHOSPHO-2-DEHYDRO-3-DEOXYHEPTONATE ALDOLASE"/>
    <property type="match status" value="1"/>
</dbReference>